<feature type="compositionally biased region" description="Low complexity" evidence="1">
    <location>
        <begin position="129"/>
        <end position="143"/>
    </location>
</feature>
<feature type="compositionally biased region" description="Polar residues" evidence="1">
    <location>
        <begin position="146"/>
        <end position="157"/>
    </location>
</feature>
<feature type="compositionally biased region" description="Low complexity" evidence="1">
    <location>
        <begin position="158"/>
        <end position="183"/>
    </location>
</feature>
<accession>A0A0G2R1B1</accession>
<dbReference type="InterPro" id="IPR004278">
    <property type="entry name" value="VP2"/>
</dbReference>
<reference evidence="2 3" key="1">
    <citation type="journal article" date="2016" name="ISME J.">
        <title>Deciphering the bat virome catalog to better understand the ecological diversity of bat viruses and the bat origin of emerging infectious diseases.</title>
        <authorList>
            <person name="Wu Z."/>
            <person name="Yang L."/>
            <person name="Ren X."/>
            <person name="He G."/>
            <person name="Zhang J."/>
            <person name="Yang J."/>
            <person name="Qian Z."/>
            <person name="Dong J."/>
            <person name="Sun L."/>
            <person name="Zhu Y."/>
            <person name="Du J."/>
            <person name="Yang F."/>
            <person name="Zhang S."/>
            <person name="Jin Q."/>
        </authorList>
    </citation>
    <scope>NUCLEOTIDE SEQUENCE [LARGE SCALE GENOMIC DNA]</scope>
    <source>
        <strain evidence="2">BtRs-CalV/YN2010</strain>
    </source>
</reference>
<name>A0A0G2R1B1_NORV</name>
<dbReference type="Pfam" id="PF03035">
    <property type="entry name" value="RNA_capsid"/>
    <property type="match status" value="1"/>
</dbReference>
<organism evidence="2 3">
    <name type="scientific">Bat norovirus</name>
    <dbReference type="NCBI Taxonomy" id="1514709"/>
    <lineage>
        <taxon>Viruses</taxon>
        <taxon>Riboviria</taxon>
        <taxon>Orthornavirae</taxon>
        <taxon>Pisuviricota</taxon>
        <taxon>Pisoniviricetes</taxon>
        <taxon>Picornavirales</taxon>
        <taxon>Caliciviridae</taxon>
        <taxon>Norovirus</taxon>
        <taxon>Norovirus norwalkense</taxon>
        <taxon>Norwalk virus</taxon>
    </lineage>
</organism>
<evidence type="ECO:0000313" key="3">
    <source>
        <dbReference type="Proteomes" id="UP000325753"/>
    </source>
</evidence>
<feature type="region of interest" description="Disordered" evidence="1">
    <location>
        <begin position="120"/>
        <end position="184"/>
    </location>
</feature>
<sequence>MSAFGAFAGAVGSSIAGAIGQTTGNILTQAQQFEYNKQLQANSFQHDKEMLEAQVKTSIKLAEQQLGLRYNILKAGGYTTVDAARGALGAPTTRVLDWNGTRNFAPSAAVTSTFAGTFAPIPSARPKKQQASTQTEASQASRAPSLASSDSWGQPQASLSTMSTSLSSLPSRRSSRRSSLPGSWYAGSSRSLSPFGPGALQLTYLSSASSSSTPSPASTVDERLLNSWKPFNLRNQPGFTRFHPRGSSNA</sequence>
<evidence type="ECO:0000256" key="1">
    <source>
        <dbReference type="SAM" id="MobiDB-lite"/>
    </source>
</evidence>
<evidence type="ECO:0000313" key="2">
    <source>
        <dbReference type="EMBL" id="AID69175.1"/>
    </source>
</evidence>
<protein>
    <submittedName>
        <fullName evidence="2">VP2</fullName>
    </submittedName>
</protein>
<proteinExistence type="predicted"/>
<dbReference type="EMBL" id="KJ790198">
    <property type="protein sequence ID" value="AID69175.1"/>
    <property type="molecule type" value="Genomic_RNA"/>
</dbReference>
<dbReference type="Proteomes" id="UP000325753">
    <property type="component" value="Segment"/>
</dbReference>